<dbReference type="EMBL" id="CP008746">
    <property type="protein sequence ID" value="AKJ40218.1"/>
    <property type="molecule type" value="Genomic_DNA"/>
</dbReference>
<accession>A0A0G3CK02</accession>
<reference evidence="3 4" key="2">
    <citation type="journal article" date="2015" name="Stand. Genomic Sci.">
        <title>The complete genome sequence of the rumen methanogen Methanosarcina barkeri CM1.</title>
        <authorList>
            <person name="Lambie S.C."/>
            <person name="Kelly W.J."/>
            <person name="Leahy S.C."/>
            <person name="Li D."/>
            <person name="Reilly K."/>
            <person name="McAllister T.A."/>
            <person name="Valle E.R."/>
            <person name="Attwood G.T."/>
            <person name="Altermann E."/>
        </authorList>
    </citation>
    <scope>NUCLEOTIDE SEQUENCE [LARGE SCALE GENOMIC DNA]</scope>
    <source>
        <strain evidence="3 4">CM1</strain>
    </source>
</reference>
<dbReference type="AlphaFoldDB" id="A0A0G3CK02"/>
<keyword evidence="1" id="KW-1133">Transmembrane helix</keyword>
<keyword evidence="1" id="KW-0812">Transmembrane</keyword>
<protein>
    <recommendedName>
        <fullName evidence="2">Flavinylation-associated cytochrome domain-containing protein</fullName>
    </recommendedName>
</protein>
<dbReference type="Pfam" id="PF14358">
    <property type="entry name" value="DUF4405"/>
    <property type="match status" value="1"/>
</dbReference>
<proteinExistence type="predicted"/>
<evidence type="ECO:0000313" key="4">
    <source>
        <dbReference type="Proteomes" id="UP000035331"/>
    </source>
</evidence>
<feature type="transmembrane region" description="Helical" evidence="1">
    <location>
        <begin position="34"/>
        <end position="53"/>
    </location>
</feature>
<name>A0A0G3CK02_METBA</name>
<dbReference type="InterPro" id="IPR025517">
    <property type="entry name" value="DUF4405"/>
</dbReference>
<organism evidence="3 4">
    <name type="scientific">Methanosarcina barkeri CM1</name>
    <dbReference type="NCBI Taxonomy" id="796385"/>
    <lineage>
        <taxon>Archaea</taxon>
        <taxon>Methanobacteriati</taxon>
        <taxon>Methanobacteriota</taxon>
        <taxon>Stenosarchaea group</taxon>
        <taxon>Methanomicrobia</taxon>
        <taxon>Methanosarcinales</taxon>
        <taxon>Methanosarcinaceae</taxon>
        <taxon>Methanosarcina</taxon>
    </lineage>
</organism>
<dbReference type="RefSeq" id="WP_048177177.1">
    <property type="nucleotide sequence ID" value="NZ_CP008746.1"/>
</dbReference>
<feature type="domain" description="Flavinylation-associated cytochrome" evidence="2">
    <location>
        <begin position="2"/>
        <end position="47"/>
    </location>
</feature>
<dbReference type="Proteomes" id="UP000035331">
    <property type="component" value="Chromosome"/>
</dbReference>
<gene>
    <name evidence="3" type="ORF">MCM1_3231</name>
</gene>
<reference evidence="4" key="1">
    <citation type="submission" date="2014-06" db="EMBL/GenBank/DDBJ databases">
        <title>The complete genome sequence of Methanosarcina barkeri CM1.</title>
        <authorList>
            <consortium name="Pastoral Greenhouse Gas Research Consortium"/>
            <person name="Lambie S.C."/>
            <person name="Leahy S.C."/>
            <person name="Kelly W.J."/>
            <person name="Li D."/>
            <person name="Reilly K."/>
            <person name="Attwood G.T."/>
            <person name="Altermann E."/>
        </authorList>
    </citation>
    <scope>NUCLEOTIDE SEQUENCE [LARGE SCALE GENOMIC DNA]</scope>
    <source>
        <strain evidence="4">CM1</strain>
    </source>
</reference>
<dbReference type="PATRIC" id="fig|796385.3.peg.3938"/>
<sequence length="77" mass="8821">MHFLIPSGIPRGQYVVYMGLTKATWIWIHSKAGILIVILIVVHLILHGQWIICTTKKFFRKGKKNTICETNTVTDKV</sequence>
<dbReference type="GeneID" id="24886941"/>
<evidence type="ECO:0000259" key="2">
    <source>
        <dbReference type="Pfam" id="PF14358"/>
    </source>
</evidence>
<keyword evidence="1" id="KW-0472">Membrane</keyword>
<evidence type="ECO:0000313" key="3">
    <source>
        <dbReference type="EMBL" id="AKJ40218.1"/>
    </source>
</evidence>
<evidence type="ECO:0000256" key="1">
    <source>
        <dbReference type="SAM" id="Phobius"/>
    </source>
</evidence>